<protein>
    <submittedName>
        <fullName evidence="1">Uncharacterized protein</fullName>
    </submittedName>
</protein>
<organism evidence="1 2">
    <name type="scientific">Candidatus Harrisonbacteria bacterium CG10_big_fil_rev_8_21_14_0_10_40_38</name>
    <dbReference type="NCBI Taxonomy" id="1974583"/>
    <lineage>
        <taxon>Bacteria</taxon>
        <taxon>Candidatus Harrisoniibacteriota</taxon>
    </lineage>
</organism>
<dbReference type="EMBL" id="PFAZ01000001">
    <property type="protein sequence ID" value="PIR89493.1"/>
    <property type="molecule type" value="Genomic_DNA"/>
</dbReference>
<evidence type="ECO:0000313" key="1">
    <source>
        <dbReference type="EMBL" id="PIR89493.1"/>
    </source>
</evidence>
<accession>A0A2H0USY9</accession>
<name>A0A2H0USY9_9BACT</name>
<dbReference type="AlphaFoldDB" id="A0A2H0USY9"/>
<sequence>MHDKNKELRELKKIYKDTLASNSNYQELLEKLKEIKEQKKRTETIVSNELATEVEKIETLKRGIADDKQLLSDMSWNSIVKGESISVVGPDEHPYDPIFAVRFQKRK</sequence>
<gene>
    <name evidence="1" type="ORF">COU07_01165</name>
</gene>
<evidence type="ECO:0000313" key="2">
    <source>
        <dbReference type="Proteomes" id="UP000231157"/>
    </source>
</evidence>
<reference evidence="2" key="1">
    <citation type="submission" date="2017-09" db="EMBL/GenBank/DDBJ databases">
        <title>Depth-based differentiation of microbial function through sediment-hosted aquifers and enrichment of novel symbionts in the deep terrestrial subsurface.</title>
        <authorList>
            <person name="Probst A.J."/>
            <person name="Ladd B."/>
            <person name="Jarett J.K."/>
            <person name="Geller-Mcgrath D.E."/>
            <person name="Sieber C.M.K."/>
            <person name="Emerson J.B."/>
            <person name="Anantharaman K."/>
            <person name="Thomas B.C."/>
            <person name="Malmstrom R."/>
            <person name="Stieglmeier M."/>
            <person name="Klingl A."/>
            <person name="Woyke T."/>
            <person name="Ryan C.M."/>
            <person name="Banfield J.F."/>
        </authorList>
    </citation>
    <scope>NUCLEOTIDE SEQUENCE [LARGE SCALE GENOMIC DNA]</scope>
</reference>
<dbReference type="Proteomes" id="UP000231157">
    <property type="component" value="Unassembled WGS sequence"/>
</dbReference>
<proteinExistence type="predicted"/>
<comment type="caution">
    <text evidence="1">The sequence shown here is derived from an EMBL/GenBank/DDBJ whole genome shotgun (WGS) entry which is preliminary data.</text>
</comment>